<dbReference type="AlphaFoldDB" id="A0A072U2E5"/>
<sequence length="61" mass="6767">MVINPDTKSKDWMKIESETAPAMGGGGAAIRPPCKCPDNTRVFTYPGIPIFIRHEMELALY</sequence>
<evidence type="ECO:0000313" key="1">
    <source>
        <dbReference type="EMBL" id="KEH23606.1"/>
    </source>
</evidence>
<reference evidence="1 3" key="1">
    <citation type="journal article" date="2011" name="Nature">
        <title>The Medicago genome provides insight into the evolution of rhizobial symbioses.</title>
        <authorList>
            <person name="Young N.D."/>
            <person name="Debelle F."/>
            <person name="Oldroyd G.E."/>
            <person name="Geurts R."/>
            <person name="Cannon S.B."/>
            <person name="Udvardi M.K."/>
            <person name="Benedito V.A."/>
            <person name="Mayer K.F."/>
            <person name="Gouzy J."/>
            <person name="Schoof H."/>
            <person name="Van de Peer Y."/>
            <person name="Proost S."/>
            <person name="Cook D.R."/>
            <person name="Meyers B.C."/>
            <person name="Spannagl M."/>
            <person name="Cheung F."/>
            <person name="De Mita S."/>
            <person name="Krishnakumar V."/>
            <person name="Gundlach H."/>
            <person name="Zhou S."/>
            <person name="Mudge J."/>
            <person name="Bharti A.K."/>
            <person name="Murray J.D."/>
            <person name="Naoumkina M.A."/>
            <person name="Rosen B."/>
            <person name="Silverstein K.A."/>
            <person name="Tang H."/>
            <person name="Rombauts S."/>
            <person name="Zhao P.X."/>
            <person name="Zhou P."/>
            <person name="Barbe V."/>
            <person name="Bardou P."/>
            <person name="Bechner M."/>
            <person name="Bellec A."/>
            <person name="Berger A."/>
            <person name="Berges H."/>
            <person name="Bidwell S."/>
            <person name="Bisseling T."/>
            <person name="Choisne N."/>
            <person name="Couloux A."/>
            <person name="Denny R."/>
            <person name="Deshpande S."/>
            <person name="Dai X."/>
            <person name="Doyle J.J."/>
            <person name="Dudez A.M."/>
            <person name="Farmer A.D."/>
            <person name="Fouteau S."/>
            <person name="Franken C."/>
            <person name="Gibelin C."/>
            <person name="Gish J."/>
            <person name="Goldstein S."/>
            <person name="Gonzalez A.J."/>
            <person name="Green P.J."/>
            <person name="Hallab A."/>
            <person name="Hartog M."/>
            <person name="Hua A."/>
            <person name="Humphray S.J."/>
            <person name="Jeong D.H."/>
            <person name="Jing Y."/>
            <person name="Jocker A."/>
            <person name="Kenton S.M."/>
            <person name="Kim D.J."/>
            <person name="Klee K."/>
            <person name="Lai H."/>
            <person name="Lang C."/>
            <person name="Lin S."/>
            <person name="Macmil S.L."/>
            <person name="Magdelenat G."/>
            <person name="Matthews L."/>
            <person name="McCorrison J."/>
            <person name="Monaghan E.L."/>
            <person name="Mun J.H."/>
            <person name="Najar F.Z."/>
            <person name="Nicholson C."/>
            <person name="Noirot C."/>
            <person name="O'Bleness M."/>
            <person name="Paule C.R."/>
            <person name="Poulain J."/>
            <person name="Prion F."/>
            <person name="Qin B."/>
            <person name="Qu C."/>
            <person name="Retzel E.F."/>
            <person name="Riddle C."/>
            <person name="Sallet E."/>
            <person name="Samain S."/>
            <person name="Samson N."/>
            <person name="Sanders I."/>
            <person name="Saurat O."/>
            <person name="Scarpelli C."/>
            <person name="Schiex T."/>
            <person name="Segurens B."/>
            <person name="Severin A.J."/>
            <person name="Sherrier D.J."/>
            <person name="Shi R."/>
            <person name="Sims S."/>
            <person name="Singer S.R."/>
            <person name="Sinharoy S."/>
            <person name="Sterck L."/>
            <person name="Viollet A."/>
            <person name="Wang B.B."/>
            <person name="Wang K."/>
            <person name="Wang M."/>
            <person name="Wang X."/>
            <person name="Warfsmann J."/>
            <person name="Weissenbach J."/>
            <person name="White D.D."/>
            <person name="White J.D."/>
            <person name="Wiley G.B."/>
            <person name="Wincker P."/>
            <person name="Xing Y."/>
            <person name="Yang L."/>
            <person name="Yao Z."/>
            <person name="Ying F."/>
            <person name="Zhai J."/>
            <person name="Zhou L."/>
            <person name="Zuber A."/>
            <person name="Denarie J."/>
            <person name="Dixon R.A."/>
            <person name="May G.D."/>
            <person name="Schwartz D.C."/>
            <person name="Rogers J."/>
            <person name="Quetier F."/>
            <person name="Town C.D."/>
            <person name="Roe B.A."/>
        </authorList>
    </citation>
    <scope>NUCLEOTIDE SEQUENCE [LARGE SCALE GENOMIC DNA]</scope>
    <source>
        <strain evidence="1">A17</strain>
        <strain evidence="2 3">cv. Jemalong A17</strain>
    </source>
</reference>
<name>A0A072U2E5_MEDTR</name>
<keyword evidence="3" id="KW-1185">Reference proteome</keyword>
<protein>
    <submittedName>
        <fullName evidence="1 2">Uncharacterized protein</fullName>
    </submittedName>
</protein>
<reference evidence="1 3" key="2">
    <citation type="journal article" date="2014" name="BMC Genomics">
        <title>An improved genome release (version Mt4.0) for the model legume Medicago truncatula.</title>
        <authorList>
            <person name="Tang H."/>
            <person name="Krishnakumar V."/>
            <person name="Bidwell S."/>
            <person name="Rosen B."/>
            <person name="Chan A."/>
            <person name="Zhou S."/>
            <person name="Gentzbittel L."/>
            <person name="Childs K.L."/>
            <person name="Yandell M."/>
            <person name="Gundlach H."/>
            <person name="Mayer K.F."/>
            <person name="Schwartz D.C."/>
            <person name="Town C.D."/>
        </authorList>
    </citation>
    <scope>GENOME REANNOTATION</scope>
    <source>
        <strain evidence="1">A17</strain>
        <strain evidence="2 3">cv. Jemalong A17</strain>
    </source>
</reference>
<dbReference type="Proteomes" id="UP000002051">
    <property type="component" value="Unassembled WGS sequence"/>
</dbReference>
<dbReference type="HOGENOM" id="CLU_2926135_0_0_1"/>
<organism evidence="1 3">
    <name type="scientific">Medicago truncatula</name>
    <name type="common">Barrel medic</name>
    <name type="synonym">Medicago tribuloides</name>
    <dbReference type="NCBI Taxonomy" id="3880"/>
    <lineage>
        <taxon>Eukaryota</taxon>
        <taxon>Viridiplantae</taxon>
        <taxon>Streptophyta</taxon>
        <taxon>Embryophyta</taxon>
        <taxon>Tracheophyta</taxon>
        <taxon>Spermatophyta</taxon>
        <taxon>Magnoliopsida</taxon>
        <taxon>eudicotyledons</taxon>
        <taxon>Gunneridae</taxon>
        <taxon>Pentapetalae</taxon>
        <taxon>rosids</taxon>
        <taxon>fabids</taxon>
        <taxon>Fabales</taxon>
        <taxon>Fabaceae</taxon>
        <taxon>Papilionoideae</taxon>
        <taxon>50 kb inversion clade</taxon>
        <taxon>NPAAA clade</taxon>
        <taxon>Hologalegina</taxon>
        <taxon>IRL clade</taxon>
        <taxon>Trifolieae</taxon>
        <taxon>Medicago</taxon>
    </lineage>
</organism>
<evidence type="ECO:0000313" key="2">
    <source>
        <dbReference type="EnsemblPlants" id="KEH23606"/>
    </source>
</evidence>
<gene>
    <name evidence="1" type="ordered locus">MTR_7g090765</name>
</gene>
<reference evidence="2" key="3">
    <citation type="submission" date="2015-04" db="UniProtKB">
        <authorList>
            <consortium name="EnsemblPlants"/>
        </authorList>
    </citation>
    <scope>IDENTIFICATION</scope>
    <source>
        <strain evidence="2">cv. Jemalong A17</strain>
    </source>
</reference>
<accession>A0A072U2E5</accession>
<evidence type="ECO:0000313" key="3">
    <source>
        <dbReference type="Proteomes" id="UP000002051"/>
    </source>
</evidence>
<dbReference type="EMBL" id="CM001223">
    <property type="protein sequence ID" value="KEH23606.1"/>
    <property type="molecule type" value="Genomic_DNA"/>
</dbReference>
<proteinExistence type="predicted"/>
<dbReference type="EnsemblPlants" id="KEH23606">
    <property type="protein sequence ID" value="KEH23606"/>
    <property type="gene ID" value="MTR_7g090765"/>
</dbReference>